<dbReference type="PROSITE" id="PS50082">
    <property type="entry name" value="WD_REPEATS_2"/>
    <property type="match status" value="3"/>
</dbReference>
<proteinExistence type="predicted"/>
<organism evidence="5">
    <name type="scientific">Manihot esculenta</name>
    <name type="common">Cassava</name>
    <name type="synonym">Jatropha manihot</name>
    <dbReference type="NCBI Taxonomy" id="3983"/>
    <lineage>
        <taxon>Eukaryota</taxon>
        <taxon>Viridiplantae</taxon>
        <taxon>Streptophyta</taxon>
        <taxon>Embryophyta</taxon>
        <taxon>Tracheophyta</taxon>
        <taxon>Spermatophyta</taxon>
        <taxon>Magnoliopsida</taxon>
        <taxon>eudicotyledons</taxon>
        <taxon>Gunneridae</taxon>
        <taxon>Pentapetalae</taxon>
        <taxon>rosids</taxon>
        <taxon>fabids</taxon>
        <taxon>Malpighiales</taxon>
        <taxon>Euphorbiaceae</taxon>
        <taxon>Crotonoideae</taxon>
        <taxon>Manihoteae</taxon>
        <taxon>Manihot</taxon>
    </lineage>
</organism>
<dbReference type="InterPro" id="IPR015943">
    <property type="entry name" value="WD40/YVTN_repeat-like_dom_sf"/>
</dbReference>
<feature type="repeat" description="WD" evidence="3">
    <location>
        <begin position="222"/>
        <end position="263"/>
    </location>
</feature>
<dbReference type="AlphaFoldDB" id="A0A2C9UW94"/>
<feature type="repeat" description="WD" evidence="3">
    <location>
        <begin position="264"/>
        <end position="295"/>
    </location>
</feature>
<protein>
    <submittedName>
        <fullName evidence="5">Uncharacterized protein</fullName>
    </submittedName>
</protein>
<keyword evidence="1 3" id="KW-0853">WD repeat</keyword>
<name>A0A2C9UW94_MANES</name>
<evidence type="ECO:0000256" key="2">
    <source>
        <dbReference type="ARBA" id="ARBA00022737"/>
    </source>
</evidence>
<dbReference type="Gene3D" id="2.130.10.10">
    <property type="entry name" value="YVTN repeat-like/Quinoprotein amine dehydrogenase"/>
    <property type="match status" value="3"/>
</dbReference>
<evidence type="ECO:0000256" key="4">
    <source>
        <dbReference type="SAM" id="MobiDB-lite"/>
    </source>
</evidence>
<dbReference type="CDD" id="cd00200">
    <property type="entry name" value="WD40"/>
    <property type="match status" value="1"/>
</dbReference>
<feature type="repeat" description="WD" evidence="3">
    <location>
        <begin position="311"/>
        <end position="343"/>
    </location>
</feature>
<dbReference type="PANTHER" id="PTHR22844:SF334">
    <property type="entry name" value="PROTEIN JINGUBANG-LIKE"/>
    <property type="match status" value="1"/>
</dbReference>
<sequence>MKGSIRGGTEAAFRFLSGERSVVSGHGHGRGQISRNFDGDSSNASMNGTSAPDYAFFNFGSASSSLIDFPSSPIRKSPWSSQVDIDFEDSKDKDNCNNDQNKTPNNVLIRSLVREEGHIYSLAASGDLLYTGSDSKNVRVWKNLKAFSGFKSKSGLVKAIVITNDRVFTGHQDGKIRIWKLSSKNTGIHKRVGTLPKYKDYLKHSLKRSSYIEVRRHRNVVWLKHFDAISCLSLNEDKTLLYSTSWDKTFKVWRISDSKCLESVTAHDDAVNSIVAGSDGLVFTGSADGSIKVWKREIQGNWTKHFFSQTLLKQECAVTTLAVNPEANIIYSGSSDGLVNFWEQRSNLSHGGVLKGHRLAVLCLVTAGSLVFSGSADMGICVWRRLGSYHICLSLLNAHTAPIKCLAAEKDEKSNSQETSWLLYSGSLDKSVKVWRVSENAPPVAWDACANFIPISLPPAPSSNRA</sequence>
<dbReference type="InterPro" id="IPR020472">
    <property type="entry name" value="WD40_PAC1"/>
</dbReference>
<dbReference type="PROSITE" id="PS50294">
    <property type="entry name" value="WD_REPEATS_REGION"/>
    <property type="match status" value="2"/>
</dbReference>
<gene>
    <name evidence="5" type="ORF">MANES_12G095000</name>
</gene>
<dbReference type="SUPFAM" id="SSF50978">
    <property type="entry name" value="WD40 repeat-like"/>
    <property type="match status" value="1"/>
</dbReference>
<dbReference type="Pfam" id="PF00400">
    <property type="entry name" value="WD40"/>
    <property type="match status" value="6"/>
</dbReference>
<evidence type="ECO:0000256" key="1">
    <source>
        <dbReference type="ARBA" id="ARBA00022574"/>
    </source>
</evidence>
<dbReference type="EMBL" id="CM004398">
    <property type="protein sequence ID" value="OAY35361.1"/>
    <property type="molecule type" value="Genomic_DNA"/>
</dbReference>
<evidence type="ECO:0000313" key="5">
    <source>
        <dbReference type="EMBL" id="OAY35361.1"/>
    </source>
</evidence>
<dbReference type="InterPro" id="IPR036322">
    <property type="entry name" value="WD40_repeat_dom_sf"/>
</dbReference>
<dbReference type="InterPro" id="IPR001680">
    <property type="entry name" value="WD40_rpt"/>
</dbReference>
<keyword evidence="2" id="KW-0677">Repeat</keyword>
<evidence type="ECO:0000256" key="3">
    <source>
        <dbReference type="PROSITE-ProRule" id="PRU00221"/>
    </source>
</evidence>
<reference evidence="5" key="1">
    <citation type="submission" date="2016-02" db="EMBL/GenBank/DDBJ databases">
        <title>WGS assembly of Manihot esculenta.</title>
        <authorList>
            <person name="Bredeson J.V."/>
            <person name="Prochnik S.E."/>
            <person name="Lyons J.B."/>
            <person name="Schmutz J."/>
            <person name="Grimwood J."/>
            <person name="Vrebalov J."/>
            <person name="Bart R.S."/>
            <person name="Amuge T."/>
            <person name="Ferguson M.E."/>
            <person name="Green R."/>
            <person name="Putnam N."/>
            <person name="Stites J."/>
            <person name="Rounsley S."/>
            <person name="Rokhsar D.S."/>
        </authorList>
    </citation>
    <scope>NUCLEOTIDE SEQUENCE [LARGE SCALE GENOMIC DNA]</scope>
    <source>
        <tissue evidence="5">Leaf</tissue>
    </source>
</reference>
<dbReference type="SMART" id="SM00320">
    <property type="entry name" value="WD40"/>
    <property type="match status" value="7"/>
</dbReference>
<dbReference type="InterPro" id="IPR045182">
    <property type="entry name" value="JINGUBANG-like"/>
</dbReference>
<feature type="region of interest" description="Disordered" evidence="4">
    <location>
        <begin position="22"/>
        <end position="41"/>
    </location>
</feature>
<dbReference type="FunFam" id="2.130.10.10:FF:000775">
    <property type="entry name" value="BnaA09g28200D protein"/>
    <property type="match status" value="1"/>
</dbReference>
<dbReference type="PRINTS" id="PR00320">
    <property type="entry name" value="GPROTEINBRPT"/>
</dbReference>
<accession>A0A2C9UW94</accession>
<dbReference type="PANTHER" id="PTHR22844">
    <property type="entry name" value="F-BOX AND WD40 DOMAIN PROTEIN"/>
    <property type="match status" value="1"/>
</dbReference>
<dbReference type="STRING" id="3983.A0A2C9UW94"/>